<feature type="non-terminal residue" evidence="1">
    <location>
        <position position="82"/>
    </location>
</feature>
<accession>A0A0K2TZE3</accession>
<evidence type="ECO:0000313" key="1">
    <source>
        <dbReference type="EMBL" id="CDW31369.1"/>
    </source>
</evidence>
<feature type="non-terminal residue" evidence="1">
    <location>
        <position position="1"/>
    </location>
</feature>
<dbReference type="EMBL" id="HACA01014008">
    <property type="protein sequence ID" value="CDW31369.1"/>
    <property type="molecule type" value="Transcribed_RNA"/>
</dbReference>
<reference evidence="1" key="1">
    <citation type="submission" date="2014-05" db="EMBL/GenBank/DDBJ databases">
        <authorList>
            <person name="Chronopoulou M."/>
        </authorList>
    </citation>
    <scope>NUCLEOTIDE SEQUENCE</scope>
    <source>
        <tissue evidence="1">Whole organism</tissue>
    </source>
</reference>
<organism evidence="1">
    <name type="scientific">Lepeophtheirus salmonis</name>
    <name type="common">Salmon louse</name>
    <name type="synonym">Caligus salmonis</name>
    <dbReference type="NCBI Taxonomy" id="72036"/>
    <lineage>
        <taxon>Eukaryota</taxon>
        <taxon>Metazoa</taxon>
        <taxon>Ecdysozoa</taxon>
        <taxon>Arthropoda</taxon>
        <taxon>Crustacea</taxon>
        <taxon>Multicrustacea</taxon>
        <taxon>Hexanauplia</taxon>
        <taxon>Copepoda</taxon>
        <taxon>Siphonostomatoida</taxon>
        <taxon>Caligidae</taxon>
        <taxon>Lepeophtheirus</taxon>
    </lineage>
</organism>
<sequence length="82" mass="9317">EYIIGVGSTLSPHPSRILHKSSGLRLSNETVSSTLTIFLSPNCRNISKKLRPLSFYFNNLYIHTVYPIIVLQKKLPLKNSFN</sequence>
<protein>
    <submittedName>
        <fullName evidence="1">Uncharacterized protein</fullName>
    </submittedName>
</protein>
<dbReference type="AlphaFoldDB" id="A0A0K2TZE3"/>
<name>A0A0K2TZE3_LEPSM</name>
<proteinExistence type="predicted"/>